<evidence type="ECO:0008006" key="4">
    <source>
        <dbReference type="Google" id="ProtNLM"/>
    </source>
</evidence>
<reference evidence="2 3" key="1">
    <citation type="submission" date="2020-04" db="EMBL/GenBank/DDBJ databases">
        <authorList>
            <person name="De Canck E."/>
        </authorList>
    </citation>
    <scope>NUCLEOTIDE SEQUENCE [LARGE SCALE GENOMIC DNA]</scope>
    <source>
        <strain evidence="2 3">LMG 28688</strain>
    </source>
</reference>
<proteinExistence type="predicted"/>
<evidence type="ECO:0000313" key="2">
    <source>
        <dbReference type="EMBL" id="CAB3805318.1"/>
    </source>
</evidence>
<dbReference type="AlphaFoldDB" id="A0A6J5GUY0"/>
<dbReference type="Proteomes" id="UP000494119">
    <property type="component" value="Unassembled WGS sequence"/>
</dbReference>
<feature type="chain" id="PRO_5026836740" description="DUF4136 domain-containing protein" evidence="1">
    <location>
        <begin position="22"/>
        <end position="189"/>
    </location>
</feature>
<evidence type="ECO:0000256" key="1">
    <source>
        <dbReference type="SAM" id="SignalP"/>
    </source>
</evidence>
<organism evidence="2 3">
    <name type="scientific">Paraburkholderia caffeinitolerans</name>
    <dbReference type="NCBI Taxonomy" id="1723730"/>
    <lineage>
        <taxon>Bacteria</taxon>
        <taxon>Pseudomonadati</taxon>
        <taxon>Pseudomonadota</taxon>
        <taxon>Betaproteobacteria</taxon>
        <taxon>Burkholderiales</taxon>
        <taxon>Burkholderiaceae</taxon>
        <taxon>Paraburkholderia</taxon>
    </lineage>
</organism>
<keyword evidence="1" id="KW-0732">Signal</keyword>
<accession>A0A6J5GUY0</accession>
<sequence length="189" mass="21053">MRLVKLMALTIIVGYSLIASAWGGDHKATKTYSDAHIQFSYPENRYLRVSSAETEQSGFYAYFLQLKNEDEADLITVCMKGIKDCGTNMGMVQPYWYSEDGTLMLFSATTAVKTKRNAQGEIVFEAFPACPATDHEGSSAYGGDCYVVVKAEKDRTLSMTYWIGPTSLHHSKSEAVREAMAILKSIRTR</sequence>
<protein>
    <recommendedName>
        <fullName evidence="4">DUF4136 domain-containing protein</fullName>
    </recommendedName>
</protein>
<dbReference type="EMBL" id="CADIKL010000046">
    <property type="protein sequence ID" value="CAB3805318.1"/>
    <property type="molecule type" value="Genomic_DNA"/>
</dbReference>
<keyword evidence="3" id="KW-1185">Reference proteome</keyword>
<gene>
    <name evidence="2" type="ORF">LMG28688_06152</name>
</gene>
<feature type="signal peptide" evidence="1">
    <location>
        <begin position="1"/>
        <end position="21"/>
    </location>
</feature>
<name>A0A6J5GUY0_9BURK</name>
<evidence type="ECO:0000313" key="3">
    <source>
        <dbReference type="Proteomes" id="UP000494119"/>
    </source>
</evidence>
<dbReference type="RefSeq" id="WP_129563916.1">
    <property type="nucleotide sequence ID" value="NZ_CADIKL010000046.1"/>
</dbReference>